<keyword evidence="10" id="KW-1185">Reference proteome</keyword>
<gene>
    <name evidence="9" type="ORF">Kalk_10565</name>
</gene>
<dbReference type="InterPro" id="IPR006620">
    <property type="entry name" value="Pro_4_hyd_alph"/>
</dbReference>
<dbReference type="InterPro" id="IPR051559">
    <property type="entry name" value="HIF_prolyl_hydroxylases"/>
</dbReference>
<evidence type="ECO:0000256" key="4">
    <source>
        <dbReference type="ARBA" id="ARBA00022964"/>
    </source>
</evidence>
<evidence type="ECO:0000256" key="7">
    <source>
        <dbReference type="SAM" id="MobiDB-lite"/>
    </source>
</evidence>
<feature type="domain" description="Fe2OG dioxygenase" evidence="8">
    <location>
        <begin position="114"/>
        <end position="210"/>
    </location>
</feature>
<evidence type="ECO:0000256" key="2">
    <source>
        <dbReference type="ARBA" id="ARBA00022723"/>
    </source>
</evidence>
<keyword evidence="5" id="KW-0560">Oxidoreductase</keyword>
<keyword evidence="3" id="KW-0847">Vitamin C</keyword>
<evidence type="ECO:0000256" key="5">
    <source>
        <dbReference type="ARBA" id="ARBA00023002"/>
    </source>
</evidence>
<protein>
    <recommendedName>
        <fullName evidence="8">Fe2OG dioxygenase domain-containing protein</fullName>
    </recommendedName>
</protein>
<dbReference type="Gene3D" id="2.60.120.620">
    <property type="entry name" value="q2cbj1_9rhob like domain"/>
    <property type="match status" value="1"/>
</dbReference>
<proteinExistence type="predicted"/>
<dbReference type="GO" id="GO:0031543">
    <property type="term" value="F:peptidyl-proline dioxygenase activity"/>
    <property type="evidence" value="ECO:0007669"/>
    <property type="project" value="TreeGrafter"/>
</dbReference>
<evidence type="ECO:0000256" key="3">
    <source>
        <dbReference type="ARBA" id="ARBA00022896"/>
    </source>
</evidence>
<dbReference type="Pfam" id="PF13640">
    <property type="entry name" value="2OG-FeII_Oxy_3"/>
    <property type="match status" value="1"/>
</dbReference>
<reference evidence="10" key="1">
    <citation type="submission" date="2017-08" db="EMBL/GenBank/DDBJ databases">
        <title>Direct submision.</title>
        <authorList>
            <person name="Kim S.-J."/>
            <person name="Rhee S.-K."/>
        </authorList>
    </citation>
    <scope>NUCLEOTIDE SEQUENCE [LARGE SCALE GENOMIC DNA]</scope>
    <source>
        <strain evidence="10">GI5</strain>
    </source>
</reference>
<keyword evidence="4" id="KW-0223">Dioxygenase</keyword>
<sequence length="216" mass="24787">MQYHETPVTPVELLQPVDVVLTEALPDALAQCGWMITEQVFSPRLIQELYEEVSDRNDLTPASIGRADDQQRNSRVRRDKTRWLSGQSPLQAEYLARMDQIRQQLNRSLYLGLQEFEAHYARYDAGDFYRTHVDALKGQRNRVVTSVTYLNPVWQSDWGGELVLYDESGAQLRRVLPTMGTTVFFMSEEFPHEVLPAVTSRYSIAGWFRVSSGVAI</sequence>
<dbReference type="OrthoDB" id="9783171at2"/>
<dbReference type="PANTHER" id="PTHR12907">
    <property type="entry name" value="EGL NINE HOMOLOG-RELATED"/>
    <property type="match status" value="1"/>
</dbReference>
<dbReference type="GO" id="GO:0031418">
    <property type="term" value="F:L-ascorbic acid binding"/>
    <property type="evidence" value="ECO:0007669"/>
    <property type="project" value="UniProtKB-KW"/>
</dbReference>
<keyword evidence="6" id="KW-0408">Iron</keyword>
<dbReference type="Proteomes" id="UP000235116">
    <property type="component" value="Chromosome"/>
</dbReference>
<evidence type="ECO:0000313" key="9">
    <source>
        <dbReference type="EMBL" id="AUM12835.1"/>
    </source>
</evidence>
<organism evidence="9 10">
    <name type="scientific">Ketobacter alkanivorans</name>
    <dbReference type="NCBI Taxonomy" id="1917421"/>
    <lineage>
        <taxon>Bacteria</taxon>
        <taxon>Pseudomonadati</taxon>
        <taxon>Pseudomonadota</taxon>
        <taxon>Gammaproteobacteria</taxon>
        <taxon>Pseudomonadales</taxon>
        <taxon>Ketobacteraceae</taxon>
        <taxon>Ketobacter</taxon>
    </lineage>
</organism>
<evidence type="ECO:0000313" key="10">
    <source>
        <dbReference type="Proteomes" id="UP000235116"/>
    </source>
</evidence>
<dbReference type="PROSITE" id="PS51471">
    <property type="entry name" value="FE2OG_OXY"/>
    <property type="match status" value="1"/>
</dbReference>
<dbReference type="InterPro" id="IPR005123">
    <property type="entry name" value="Oxoglu/Fe-dep_dioxygenase_dom"/>
</dbReference>
<evidence type="ECO:0000259" key="8">
    <source>
        <dbReference type="PROSITE" id="PS51471"/>
    </source>
</evidence>
<name>A0A2K9LMX8_9GAMM</name>
<dbReference type="PANTHER" id="PTHR12907:SF26">
    <property type="entry name" value="HIF PROLYL HYDROXYLASE, ISOFORM C"/>
    <property type="match status" value="1"/>
</dbReference>
<dbReference type="GO" id="GO:0071456">
    <property type="term" value="P:cellular response to hypoxia"/>
    <property type="evidence" value="ECO:0007669"/>
    <property type="project" value="TreeGrafter"/>
</dbReference>
<dbReference type="InterPro" id="IPR044862">
    <property type="entry name" value="Pro_4_hyd_alph_FE2OG_OXY"/>
</dbReference>
<evidence type="ECO:0000256" key="1">
    <source>
        <dbReference type="ARBA" id="ARBA00001961"/>
    </source>
</evidence>
<comment type="cofactor">
    <cofactor evidence="1">
        <name>L-ascorbate</name>
        <dbReference type="ChEBI" id="CHEBI:38290"/>
    </cofactor>
</comment>
<dbReference type="RefSeq" id="WP_101894217.1">
    <property type="nucleotide sequence ID" value="NZ_CP022684.1"/>
</dbReference>
<feature type="region of interest" description="Disordered" evidence="7">
    <location>
        <begin position="59"/>
        <end position="79"/>
    </location>
</feature>
<accession>A0A2K9LMX8</accession>
<dbReference type="AlphaFoldDB" id="A0A2K9LMX8"/>
<dbReference type="SMART" id="SM00702">
    <property type="entry name" value="P4Hc"/>
    <property type="match status" value="1"/>
</dbReference>
<evidence type="ECO:0000256" key="6">
    <source>
        <dbReference type="ARBA" id="ARBA00023004"/>
    </source>
</evidence>
<dbReference type="GO" id="GO:0008198">
    <property type="term" value="F:ferrous iron binding"/>
    <property type="evidence" value="ECO:0007669"/>
    <property type="project" value="TreeGrafter"/>
</dbReference>
<dbReference type="EMBL" id="CP022684">
    <property type="protein sequence ID" value="AUM12835.1"/>
    <property type="molecule type" value="Genomic_DNA"/>
</dbReference>
<dbReference type="KEGG" id="kak:Kalk_10565"/>
<keyword evidence="2" id="KW-0479">Metal-binding</keyword>